<dbReference type="EMBL" id="CP081150">
    <property type="protein sequence ID" value="QZA78358.1"/>
    <property type="molecule type" value="Genomic_DNA"/>
</dbReference>
<evidence type="ECO:0000313" key="3">
    <source>
        <dbReference type="Proteomes" id="UP000825679"/>
    </source>
</evidence>
<name>A0ABX8Z716_9NEIS</name>
<protein>
    <recommendedName>
        <fullName evidence="4">Secreted protein</fullName>
    </recommendedName>
</protein>
<keyword evidence="3" id="KW-1185">Reference proteome</keyword>
<evidence type="ECO:0000313" key="2">
    <source>
        <dbReference type="EMBL" id="QZA78358.1"/>
    </source>
</evidence>
<dbReference type="Proteomes" id="UP000825679">
    <property type="component" value="Chromosome"/>
</dbReference>
<sequence>MKIINGFIVGILLVAGYTQVHAEDGHDPSMKRHEQFRAKQEIIHANEVEEKELKSEAVSHDKANCKRSSAS</sequence>
<proteinExistence type="predicted"/>
<evidence type="ECO:0000256" key="1">
    <source>
        <dbReference type="SAM" id="MobiDB-lite"/>
    </source>
</evidence>
<evidence type="ECO:0008006" key="4">
    <source>
        <dbReference type="Google" id="ProtNLM"/>
    </source>
</evidence>
<accession>A0ABX8Z716</accession>
<reference evidence="2 3" key="1">
    <citation type="submission" date="2021-08" db="EMBL/GenBank/DDBJ databases">
        <title>complete genome sequencing of Deefgea sp. D25.</title>
        <authorList>
            <person name="Bae J.-W."/>
            <person name="Gim D.-H."/>
        </authorList>
    </citation>
    <scope>NUCLEOTIDE SEQUENCE [LARGE SCALE GENOMIC DNA]</scope>
    <source>
        <strain evidence="2 3">D25</strain>
    </source>
</reference>
<feature type="region of interest" description="Disordered" evidence="1">
    <location>
        <begin position="48"/>
        <end position="71"/>
    </location>
</feature>
<organism evidence="2 3">
    <name type="scientific">Deefgea tanakiae</name>
    <dbReference type="NCBI Taxonomy" id="2865840"/>
    <lineage>
        <taxon>Bacteria</taxon>
        <taxon>Pseudomonadati</taxon>
        <taxon>Pseudomonadota</taxon>
        <taxon>Betaproteobacteria</taxon>
        <taxon>Neisseriales</taxon>
        <taxon>Chitinibacteraceae</taxon>
        <taxon>Deefgea</taxon>
    </lineage>
</organism>
<feature type="compositionally biased region" description="Basic and acidic residues" evidence="1">
    <location>
        <begin position="48"/>
        <end position="64"/>
    </location>
</feature>
<gene>
    <name evidence="2" type="ORF">K4H28_02765</name>
</gene>
<dbReference type="RefSeq" id="WP_221006866.1">
    <property type="nucleotide sequence ID" value="NZ_CP081150.1"/>
</dbReference>